<dbReference type="GO" id="GO:0007059">
    <property type="term" value="P:chromosome segregation"/>
    <property type="evidence" value="ECO:0007669"/>
    <property type="project" value="TreeGrafter"/>
</dbReference>
<name>A0A9P5VET2_9FUNG</name>
<dbReference type="OrthoDB" id="2311687at2759"/>
<feature type="region of interest" description="Disordered" evidence="2">
    <location>
        <begin position="68"/>
        <end position="93"/>
    </location>
</feature>
<evidence type="ECO:0000313" key="3">
    <source>
        <dbReference type="EMBL" id="KAF9155793.1"/>
    </source>
</evidence>
<evidence type="ECO:0000256" key="1">
    <source>
        <dbReference type="SAM" id="Coils"/>
    </source>
</evidence>
<dbReference type="AlphaFoldDB" id="A0A9P5VET2"/>
<feature type="compositionally biased region" description="Basic and acidic residues" evidence="2">
    <location>
        <begin position="79"/>
        <end position="90"/>
    </location>
</feature>
<gene>
    <name evidence="3" type="ORF">BG015_008604</name>
</gene>
<evidence type="ECO:0000313" key="4">
    <source>
        <dbReference type="Proteomes" id="UP000748756"/>
    </source>
</evidence>
<keyword evidence="4" id="KW-1185">Reference proteome</keyword>
<dbReference type="GO" id="GO:0031511">
    <property type="term" value="C:Mis6-Sim4 complex"/>
    <property type="evidence" value="ECO:0007669"/>
    <property type="project" value="TreeGrafter"/>
</dbReference>
<dbReference type="Pfam" id="PF09447">
    <property type="entry name" value="Cnl2_NKP2"/>
    <property type="match status" value="1"/>
</dbReference>
<accession>A0A9P5VET2</accession>
<dbReference type="InterPro" id="IPR018565">
    <property type="entry name" value="Nkp2/Cnl2"/>
</dbReference>
<sequence>MKEKELLTSFLVGNELHDSVTFTKFASYFPAAYKTHPEVKDLYRAYMNSRHQVRTKVKRNIEIEARRNPYYTSPQQVQEQEREKEGRQEQDSEMVLEGFDELVPEDIDFYMELDDVDKHLTLDQAIQELAVAESIYKREVEKLEQECSAIAQEFQDLDLDMDSVKVPNLPFEGVNEAALASDLQSLIAMCDAITSEAANAKK</sequence>
<proteinExistence type="predicted"/>
<dbReference type="EMBL" id="JAAAUQ010000051">
    <property type="protein sequence ID" value="KAF9155793.1"/>
    <property type="molecule type" value="Genomic_DNA"/>
</dbReference>
<keyword evidence="1" id="KW-0175">Coiled coil</keyword>
<dbReference type="Proteomes" id="UP000748756">
    <property type="component" value="Unassembled WGS sequence"/>
</dbReference>
<dbReference type="PANTHER" id="PTHR28064">
    <property type="entry name" value="INNER KINETOCHORE SUBUNIT NKP2"/>
    <property type="match status" value="1"/>
</dbReference>
<evidence type="ECO:0000256" key="2">
    <source>
        <dbReference type="SAM" id="MobiDB-lite"/>
    </source>
</evidence>
<feature type="coiled-coil region" evidence="1">
    <location>
        <begin position="126"/>
        <end position="160"/>
    </location>
</feature>
<organism evidence="3 4">
    <name type="scientific">Linnemannia schmuckeri</name>
    <dbReference type="NCBI Taxonomy" id="64567"/>
    <lineage>
        <taxon>Eukaryota</taxon>
        <taxon>Fungi</taxon>
        <taxon>Fungi incertae sedis</taxon>
        <taxon>Mucoromycota</taxon>
        <taxon>Mortierellomycotina</taxon>
        <taxon>Mortierellomycetes</taxon>
        <taxon>Mortierellales</taxon>
        <taxon>Mortierellaceae</taxon>
        <taxon>Linnemannia</taxon>
    </lineage>
</organism>
<dbReference type="PANTHER" id="PTHR28064:SF1">
    <property type="entry name" value="INNER KINETOCHORE SUBUNIT NKP2"/>
    <property type="match status" value="1"/>
</dbReference>
<reference evidence="3" key="1">
    <citation type="journal article" date="2020" name="Fungal Divers.">
        <title>Resolving the Mortierellaceae phylogeny through synthesis of multi-gene phylogenetics and phylogenomics.</title>
        <authorList>
            <person name="Vandepol N."/>
            <person name="Liber J."/>
            <person name="Desiro A."/>
            <person name="Na H."/>
            <person name="Kennedy M."/>
            <person name="Barry K."/>
            <person name="Grigoriev I.V."/>
            <person name="Miller A.N."/>
            <person name="O'Donnell K."/>
            <person name="Stajich J.E."/>
            <person name="Bonito G."/>
        </authorList>
    </citation>
    <scope>NUCLEOTIDE SEQUENCE</scope>
    <source>
        <strain evidence="3">NRRL 6426</strain>
    </source>
</reference>
<protein>
    <submittedName>
        <fullName evidence="3">Uncharacterized protein</fullName>
    </submittedName>
</protein>
<comment type="caution">
    <text evidence="3">The sequence shown here is derived from an EMBL/GenBank/DDBJ whole genome shotgun (WGS) entry which is preliminary data.</text>
</comment>